<reference evidence="2 3" key="1">
    <citation type="submission" date="2020-03" db="EMBL/GenBank/DDBJ databases">
        <title>Spirochaetal bacteria isolated from arthropods constitute a novel genus Entomospira genus novum within the order Spirochaetales.</title>
        <authorList>
            <person name="Grana-Miraglia L."/>
            <person name="Sikutova S."/>
            <person name="Fingerle V."/>
            <person name="Sing A."/>
            <person name="Castillo-Ramirez S."/>
            <person name="Margos G."/>
            <person name="Rudolf I."/>
        </authorList>
    </citation>
    <scope>NUCLEOTIDE SEQUENCE [LARGE SCALE GENOMIC DNA]</scope>
    <source>
        <strain evidence="2 3">BR193</strain>
    </source>
</reference>
<dbReference type="RefSeq" id="WP_167699812.1">
    <property type="nucleotide sequence ID" value="NZ_CP118174.1"/>
</dbReference>
<organism evidence="2 3">
    <name type="scientific">Entomospira entomophila</name>
    <dbReference type="NCBI Taxonomy" id="2719988"/>
    <lineage>
        <taxon>Bacteria</taxon>
        <taxon>Pseudomonadati</taxon>
        <taxon>Spirochaetota</taxon>
        <taxon>Spirochaetia</taxon>
        <taxon>Spirochaetales</taxon>
        <taxon>Spirochaetaceae</taxon>
        <taxon>Entomospira</taxon>
    </lineage>
</organism>
<evidence type="ECO:0000256" key="1">
    <source>
        <dbReference type="SAM" id="Phobius"/>
    </source>
</evidence>
<dbReference type="EMBL" id="JAATLJ010000001">
    <property type="protein sequence ID" value="NIZ40205.1"/>
    <property type="molecule type" value="Genomic_DNA"/>
</dbReference>
<evidence type="ECO:0000313" key="2">
    <source>
        <dbReference type="EMBL" id="NIZ40205.1"/>
    </source>
</evidence>
<name>A0A968G7V4_9SPIO</name>
<gene>
    <name evidence="2" type="ORF">HCT14_01585</name>
</gene>
<comment type="caution">
    <text evidence="2">The sequence shown here is derived from an EMBL/GenBank/DDBJ whole genome shotgun (WGS) entry which is preliminary data.</text>
</comment>
<protein>
    <submittedName>
        <fullName evidence="2">Uncharacterized protein</fullName>
    </submittedName>
</protein>
<keyword evidence="3" id="KW-1185">Reference proteome</keyword>
<dbReference type="Proteomes" id="UP000711995">
    <property type="component" value="Unassembled WGS sequence"/>
</dbReference>
<evidence type="ECO:0000313" key="3">
    <source>
        <dbReference type="Proteomes" id="UP000711995"/>
    </source>
</evidence>
<dbReference type="AlphaFoldDB" id="A0A968G7V4"/>
<proteinExistence type="predicted"/>
<keyword evidence="1" id="KW-0472">Membrane</keyword>
<sequence>MPKPVDVTKLTFENPIMVPYMVDGVEVDKQAELMLNEDALRAFIASETDRHNHYLTVVSIMMALFGIFGSVVAIGMGISLSLKERGIDQQLKDYEAKIEQGTKDVAIAVKNVKTQIEKEAQIQIEDINQEKDKVQEQFYYYVLENVKPALIHESIIEASDDNVQMEWKKVRNQFLRNIHYGYGVSTAKEKSFRTKLETFLEDIQNKQKSIYRDLAVDLLVMSMYIGNPNLNFMISLLNSFLKINEELTTMLFYQPLVSFTAQYVLWYKNTYRDAVKKEILDQFKQLDKVFVRVLEWLNAHKDTGRSNQELLAVNAIYEKVKAEVAEKKE</sequence>
<accession>A0A968G7V4</accession>
<keyword evidence="1" id="KW-1133">Transmembrane helix</keyword>
<feature type="transmembrane region" description="Helical" evidence="1">
    <location>
        <begin position="247"/>
        <end position="267"/>
    </location>
</feature>
<feature type="transmembrane region" description="Helical" evidence="1">
    <location>
        <begin position="54"/>
        <end position="82"/>
    </location>
</feature>
<keyword evidence="1" id="KW-0812">Transmembrane</keyword>